<dbReference type="Proteomes" id="UP001370490">
    <property type="component" value="Unassembled WGS sequence"/>
</dbReference>
<feature type="repeat" description="Pumilio" evidence="4">
    <location>
        <begin position="418"/>
        <end position="453"/>
    </location>
</feature>
<evidence type="ECO:0000256" key="2">
    <source>
        <dbReference type="ARBA" id="ARBA00022845"/>
    </source>
</evidence>
<feature type="repeat" description="Pumilio" evidence="4">
    <location>
        <begin position="209"/>
        <end position="244"/>
    </location>
</feature>
<dbReference type="InterPro" id="IPR033133">
    <property type="entry name" value="PUM-HD"/>
</dbReference>
<evidence type="ECO:0000313" key="6">
    <source>
        <dbReference type="EMBL" id="KAK6938613.1"/>
    </source>
</evidence>
<keyword evidence="2" id="KW-0810">Translation regulation</keyword>
<dbReference type="InterPro" id="IPR016024">
    <property type="entry name" value="ARM-type_fold"/>
</dbReference>
<evidence type="ECO:0000256" key="3">
    <source>
        <dbReference type="ARBA" id="ARBA00022884"/>
    </source>
</evidence>
<evidence type="ECO:0000256" key="1">
    <source>
        <dbReference type="ARBA" id="ARBA00022737"/>
    </source>
</evidence>
<evidence type="ECO:0000313" key="7">
    <source>
        <dbReference type="Proteomes" id="UP001370490"/>
    </source>
</evidence>
<dbReference type="EMBL" id="JBAMMX010000006">
    <property type="protein sequence ID" value="KAK6938613.1"/>
    <property type="molecule type" value="Genomic_DNA"/>
</dbReference>
<feature type="repeat" description="Pumilio" evidence="4">
    <location>
        <begin position="309"/>
        <end position="344"/>
    </location>
</feature>
<dbReference type="CDD" id="cd07920">
    <property type="entry name" value="Pumilio"/>
    <property type="match status" value="1"/>
</dbReference>
<protein>
    <submittedName>
        <fullName evidence="6">Pumilio RNA-binding repeat</fullName>
    </submittedName>
</protein>
<dbReference type="PANTHER" id="PTHR12537:SF63">
    <property type="entry name" value="PUMILIO HOMOLOG 15"/>
    <property type="match status" value="1"/>
</dbReference>
<dbReference type="GO" id="GO:0003729">
    <property type="term" value="F:mRNA binding"/>
    <property type="evidence" value="ECO:0007669"/>
    <property type="project" value="TreeGrafter"/>
</dbReference>
<organism evidence="6 7">
    <name type="scientific">Dillenia turbinata</name>
    <dbReference type="NCBI Taxonomy" id="194707"/>
    <lineage>
        <taxon>Eukaryota</taxon>
        <taxon>Viridiplantae</taxon>
        <taxon>Streptophyta</taxon>
        <taxon>Embryophyta</taxon>
        <taxon>Tracheophyta</taxon>
        <taxon>Spermatophyta</taxon>
        <taxon>Magnoliopsida</taxon>
        <taxon>eudicotyledons</taxon>
        <taxon>Gunneridae</taxon>
        <taxon>Pentapetalae</taxon>
        <taxon>Dilleniales</taxon>
        <taxon>Dilleniaceae</taxon>
        <taxon>Dillenia</taxon>
    </lineage>
</organism>
<feature type="repeat" description="Pumilio" evidence="4">
    <location>
        <begin position="345"/>
        <end position="380"/>
    </location>
</feature>
<dbReference type="PROSITE" id="PS50302">
    <property type="entry name" value="PUM"/>
    <property type="match status" value="6"/>
</dbReference>
<dbReference type="SUPFAM" id="SSF48371">
    <property type="entry name" value="ARM repeat"/>
    <property type="match status" value="1"/>
</dbReference>
<evidence type="ECO:0000256" key="4">
    <source>
        <dbReference type="PROSITE-ProRule" id="PRU00317"/>
    </source>
</evidence>
<dbReference type="InterPro" id="IPR033712">
    <property type="entry name" value="Pumilio_RNA-bd"/>
</dbReference>
<feature type="domain" description="PUM-HD" evidence="5">
    <location>
        <begin position="150"/>
        <end position="453"/>
    </location>
</feature>
<name>A0AAN8ZLJ5_9MAGN</name>
<accession>A0AAN8ZLJ5</accession>
<dbReference type="SMART" id="SM00025">
    <property type="entry name" value="Pumilio"/>
    <property type="match status" value="7"/>
</dbReference>
<keyword evidence="7" id="KW-1185">Reference proteome</keyword>
<dbReference type="Gene3D" id="1.25.10.10">
    <property type="entry name" value="Leucine-rich Repeat Variant"/>
    <property type="match status" value="1"/>
</dbReference>
<sequence length="453" mass="51350">MENRNLPVPYPQHYSLQNDVVVGVSQPPYLRNMYPPATDLVAPCYSSDETLDSLLSNLSLSDDLHYPQLVSNDSFLGDYDSWLQDSDQTTVGSLQRARIQHVVEDNLGAPRNLGVYDMNGSYNFKPQHYSSMYNHCSIRPRNMFDFRSDNNNPLHNQRVNRSQQDFRHLSLKDLKGLIVFLAKDQHWCRILQRKFENPSVEEVELVLAEVIDHAPELMQDPFGNYLVQKLIEICDEEQRTQILASMTKIQFQLNSCGSENVGAFNNTEADCYALRPGIVALTKDNNGHHVIQQCLKLFSAEIIKYLLDEVAINCLGIATDKNGCCVLQQCMNYSQGKSRMTLMAQIIANALILAEDPYGNYVVQHMLGLRIPQVTTNLLKRLKGSYVSLSQNKYGSNVVEKCLSESDEDQSTKIIMELLQSPDISMLLLDPYGNYVIQKAWGVAKGHVREGIF</sequence>
<dbReference type="InterPro" id="IPR011989">
    <property type="entry name" value="ARM-like"/>
</dbReference>
<gene>
    <name evidence="6" type="ORF">RJ641_032121</name>
</gene>
<proteinExistence type="predicted"/>
<feature type="repeat" description="Pumilio" evidence="4">
    <location>
        <begin position="273"/>
        <end position="308"/>
    </location>
</feature>
<evidence type="ECO:0000259" key="5">
    <source>
        <dbReference type="PROSITE" id="PS50303"/>
    </source>
</evidence>
<reference evidence="6 7" key="1">
    <citation type="submission" date="2023-12" db="EMBL/GenBank/DDBJ databases">
        <title>A high-quality genome assembly for Dillenia turbinata (Dilleniales).</title>
        <authorList>
            <person name="Chanderbali A."/>
        </authorList>
    </citation>
    <scope>NUCLEOTIDE SEQUENCE [LARGE SCALE GENOMIC DNA]</scope>
    <source>
        <strain evidence="6">LSX21</strain>
        <tissue evidence="6">Leaf</tissue>
    </source>
</reference>
<dbReference type="PROSITE" id="PS50303">
    <property type="entry name" value="PUM_HD"/>
    <property type="match status" value="1"/>
</dbReference>
<keyword evidence="1" id="KW-0677">Repeat</keyword>
<keyword evidence="3" id="KW-0694">RNA-binding</keyword>
<dbReference type="PANTHER" id="PTHR12537">
    <property type="entry name" value="RNA BINDING PROTEIN PUMILIO-RELATED"/>
    <property type="match status" value="1"/>
</dbReference>
<dbReference type="GO" id="GO:0006417">
    <property type="term" value="P:regulation of translation"/>
    <property type="evidence" value="ECO:0007669"/>
    <property type="project" value="UniProtKB-KW"/>
</dbReference>
<comment type="caution">
    <text evidence="6">The sequence shown here is derived from an EMBL/GenBank/DDBJ whole genome shotgun (WGS) entry which is preliminary data.</text>
</comment>
<dbReference type="AlphaFoldDB" id="A0AAN8ZLJ5"/>
<dbReference type="GO" id="GO:0005737">
    <property type="term" value="C:cytoplasm"/>
    <property type="evidence" value="ECO:0007669"/>
    <property type="project" value="TreeGrafter"/>
</dbReference>
<feature type="repeat" description="Pumilio" evidence="4">
    <location>
        <begin position="381"/>
        <end position="417"/>
    </location>
</feature>
<dbReference type="InterPro" id="IPR001313">
    <property type="entry name" value="Pumilio_RNA-bd_rpt"/>
</dbReference>
<dbReference type="Pfam" id="PF00806">
    <property type="entry name" value="PUF"/>
    <property type="match status" value="7"/>
</dbReference>